<dbReference type="Gene3D" id="3.40.190.10">
    <property type="entry name" value="Periplasmic binding protein-like II"/>
    <property type="match status" value="2"/>
</dbReference>
<comment type="caution">
    <text evidence="6">The sequence shown here is derived from an EMBL/GenBank/DDBJ whole genome shotgun (WGS) entry which is preliminary data.</text>
</comment>
<dbReference type="SUPFAM" id="SSF53850">
    <property type="entry name" value="Periplasmic binding protein-like II"/>
    <property type="match status" value="1"/>
</dbReference>
<keyword evidence="7" id="KW-1185">Reference proteome</keyword>
<dbReference type="PANTHER" id="PTHR30024:SF47">
    <property type="entry name" value="TAURINE-BINDING PERIPLASMIC PROTEIN"/>
    <property type="match status" value="1"/>
</dbReference>
<proteinExistence type="inferred from homology"/>
<evidence type="ECO:0000313" key="7">
    <source>
        <dbReference type="Proteomes" id="UP000194360"/>
    </source>
</evidence>
<feature type="region of interest" description="Disordered" evidence="4">
    <location>
        <begin position="1"/>
        <end position="24"/>
    </location>
</feature>
<evidence type="ECO:0000313" key="6">
    <source>
        <dbReference type="EMBL" id="OSY39055.1"/>
    </source>
</evidence>
<evidence type="ECO:0000256" key="1">
    <source>
        <dbReference type="ARBA" id="ARBA00004418"/>
    </source>
</evidence>
<comment type="subcellular location">
    <subcellularLocation>
        <location evidence="1">Periplasm</location>
    </subcellularLocation>
</comment>
<gene>
    <name evidence="6" type="primary">ssuA_2</name>
    <name evidence="6" type="ORF">BG845_03624</name>
</gene>
<evidence type="ECO:0000256" key="3">
    <source>
        <dbReference type="ARBA" id="ARBA00022729"/>
    </source>
</evidence>
<dbReference type="PANTHER" id="PTHR30024">
    <property type="entry name" value="ALIPHATIC SULFONATES-BINDING PROTEIN-RELATED"/>
    <property type="match status" value="1"/>
</dbReference>
<comment type="similarity">
    <text evidence="2">Belongs to the bacterial solute-binding protein SsuA/TauA family.</text>
</comment>
<dbReference type="EMBL" id="MIGB01000019">
    <property type="protein sequence ID" value="OSY39055.1"/>
    <property type="molecule type" value="Genomic_DNA"/>
</dbReference>
<dbReference type="Pfam" id="PF09084">
    <property type="entry name" value="NMT1"/>
    <property type="match status" value="1"/>
</dbReference>
<protein>
    <submittedName>
        <fullName evidence="6">Putative aliphatic sulfonates-binding protein</fullName>
    </submittedName>
</protein>
<reference evidence="6 7" key="1">
    <citation type="submission" date="2016-09" db="EMBL/GenBank/DDBJ databases">
        <title>Pseudonocardia autotrophica DSM535, a candidate organism with high potential of specific P450 cytochromes.</title>
        <authorList>
            <person name="Grumaz C."/>
            <person name="Vainshtein Y."/>
            <person name="Kirstahler P."/>
            <person name="Sohn K."/>
        </authorList>
    </citation>
    <scope>NUCLEOTIDE SEQUENCE [LARGE SCALE GENOMIC DNA]</scope>
    <source>
        <strain evidence="6 7">DSM 535</strain>
    </source>
</reference>
<dbReference type="AlphaFoldDB" id="A0A1Y2MV54"/>
<dbReference type="GO" id="GO:0042597">
    <property type="term" value="C:periplasmic space"/>
    <property type="evidence" value="ECO:0007669"/>
    <property type="project" value="UniProtKB-SubCell"/>
</dbReference>
<name>A0A1Y2MV54_PSEAH</name>
<dbReference type="Proteomes" id="UP000194360">
    <property type="component" value="Unassembled WGS sequence"/>
</dbReference>
<organism evidence="6 7">
    <name type="scientific">Pseudonocardia autotrophica</name>
    <name type="common">Amycolata autotrophica</name>
    <name type="synonym">Nocardia autotrophica</name>
    <dbReference type="NCBI Taxonomy" id="2074"/>
    <lineage>
        <taxon>Bacteria</taxon>
        <taxon>Bacillati</taxon>
        <taxon>Actinomycetota</taxon>
        <taxon>Actinomycetes</taxon>
        <taxon>Pseudonocardiales</taxon>
        <taxon>Pseudonocardiaceae</taxon>
        <taxon>Pseudonocardia</taxon>
    </lineage>
</organism>
<feature type="domain" description="SsuA/THI5-like" evidence="5">
    <location>
        <begin position="79"/>
        <end position="282"/>
    </location>
</feature>
<evidence type="ECO:0000256" key="2">
    <source>
        <dbReference type="ARBA" id="ARBA00010742"/>
    </source>
</evidence>
<sequence>MLPGTTTDGRAASPAPSRRRRRKGDTILFHRLSRRGLGALALTAATALAVSACGSGGGAGTGGADDPVRIGYFPLVHTASVVHADQGGAFEAEGMQVELMQTAGGAQAIPSLMAGEYDITYGNYTSAILAAQQGLPVRFVAGNDIGNTDHGIMVAQDSPMREPTDLAGGSVAVNNLENIGTVGVQTHLEGVGVDPASIRFVELPLPEMQAALDRGDVDAIWQVEPFRASALAGGARELFPLFSGASADMPVAGWLTTEQYAQENPEAIASFSRALTASAGELQDDRERLVELVPSYTQVPAEVVEQIEMPRFEIELETAQVQRIADLMHRFEIIDAPFDAASMVLPQS</sequence>
<accession>A0A1Y2MV54</accession>
<dbReference type="STRING" id="2074.BG845_03624"/>
<dbReference type="InterPro" id="IPR015168">
    <property type="entry name" value="SsuA/THI5"/>
</dbReference>
<keyword evidence="3" id="KW-0732">Signal</keyword>
<evidence type="ECO:0000256" key="4">
    <source>
        <dbReference type="SAM" id="MobiDB-lite"/>
    </source>
</evidence>
<evidence type="ECO:0000259" key="5">
    <source>
        <dbReference type="Pfam" id="PF09084"/>
    </source>
</evidence>
<dbReference type="OrthoDB" id="8892982at2"/>